<reference evidence="3" key="1">
    <citation type="submission" date="2015-05" db="EMBL/GenBank/DDBJ databases">
        <authorList>
            <person name="Fogelqvist Johan"/>
        </authorList>
    </citation>
    <scope>NUCLEOTIDE SEQUENCE [LARGE SCALE GENOMIC DNA]</scope>
</reference>
<organism evidence="2 3">
    <name type="scientific">Verticillium longisporum</name>
    <name type="common">Verticillium dahliae var. longisporum</name>
    <dbReference type="NCBI Taxonomy" id="100787"/>
    <lineage>
        <taxon>Eukaryota</taxon>
        <taxon>Fungi</taxon>
        <taxon>Dikarya</taxon>
        <taxon>Ascomycota</taxon>
        <taxon>Pezizomycotina</taxon>
        <taxon>Sordariomycetes</taxon>
        <taxon>Hypocreomycetidae</taxon>
        <taxon>Glomerellales</taxon>
        <taxon>Plectosphaerellaceae</taxon>
        <taxon>Verticillium</taxon>
    </lineage>
</organism>
<dbReference type="EMBL" id="CVQI01034506">
    <property type="protein sequence ID" value="CRK45094.1"/>
    <property type="molecule type" value="Genomic_DNA"/>
</dbReference>
<gene>
    <name evidence="2" type="ORF">BN1723_019632</name>
</gene>
<evidence type="ECO:0000313" key="3">
    <source>
        <dbReference type="Proteomes" id="UP000045706"/>
    </source>
</evidence>
<feature type="region of interest" description="Disordered" evidence="1">
    <location>
        <begin position="1"/>
        <end position="24"/>
    </location>
</feature>
<dbReference type="Proteomes" id="UP000045706">
    <property type="component" value="Unassembled WGS sequence"/>
</dbReference>
<name>A0A0G4NFC5_VERLO</name>
<accession>A0A0G4NFC5</accession>
<dbReference type="AlphaFoldDB" id="A0A0G4NFC5"/>
<proteinExistence type="predicted"/>
<evidence type="ECO:0000313" key="2">
    <source>
        <dbReference type="EMBL" id="CRK45094.1"/>
    </source>
</evidence>
<feature type="non-terminal residue" evidence="2">
    <location>
        <position position="1"/>
    </location>
</feature>
<sequence length="24" mass="2609">AEGPHPRGLSRRPPEGRGPRFPQG</sequence>
<protein>
    <submittedName>
        <fullName evidence="2">Uncharacterized protein</fullName>
    </submittedName>
</protein>
<evidence type="ECO:0000256" key="1">
    <source>
        <dbReference type="SAM" id="MobiDB-lite"/>
    </source>
</evidence>